<sequence>MSSCPLSYALNFPPGPKFQSRCLYVVGGLYGNVFALNEILAMADAEGADVVFNGDIHWFDAETKSFCQIEREIEKRALTAINGNVEFELASGQNGCGCFYPSCTDAGTINRSNLIHARLSRLIKEGCEQFIEIFKKRAKCELVSVGGANIAITHGDEKFLAGWGCSSENLAQKDRQDELNLWFKERKFDVLACTHTCAPAAIALENGVVINNGAAGMPNFAGKLYGLITRIALKPSKEAIYRAKHGEIYIEALPVRYDAVKFLGWFDQIWQAQSPAVISYRDRIANGSEGEIKEAMLGGFWQIY</sequence>
<gene>
    <name evidence="1" type="ORF">A3835_00180</name>
</gene>
<organism evidence="1 2">
    <name type="scientific">Campylobacter concisus</name>
    <dbReference type="NCBI Taxonomy" id="199"/>
    <lineage>
        <taxon>Bacteria</taxon>
        <taxon>Pseudomonadati</taxon>
        <taxon>Campylobacterota</taxon>
        <taxon>Epsilonproteobacteria</taxon>
        <taxon>Campylobacterales</taxon>
        <taxon>Campylobacteraceae</taxon>
        <taxon>Campylobacter</taxon>
    </lineage>
</organism>
<dbReference type="InterPro" id="IPR029052">
    <property type="entry name" value="Metallo-depent_PP-like"/>
</dbReference>
<dbReference type="Proteomes" id="UP000192671">
    <property type="component" value="Unassembled WGS sequence"/>
</dbReference>
<dbReference type="AlphaFoldDB" id="A0A1X0U585"/>
<name>A0A1X0U585_9BACT</name>
<accession>A0A1X0U585</accession>
<reference evidence="1 2" key="1">
    <citation type="journal article" date="2017" name="Gene Rep">
        <title>The ribosomal RNA operon (rrn) of Campylobacter concisus supports molecular typing to genomospecies level.</title>
        <authorList>
            <person name="Huq M."/>
            <person name="Van T.T.H."/>
            <person name="Gurtler V."/>
            <person name="Elshagmani E."/>
            <person name="Allemailem K.S."/>
            <person name="Smooker P.M."/>
            <person name="Istivan T.S."/>
        </authorList>
    </citation>
    <scope>NUCLEOTIDE SEQUENCE [LARGE SCALE GENOMIC DNA]</scope>
    <source>
        <strain evidence="1 2">RCH 26</strain>
    </source>
</reference>
<protein>
    <submittedName>
        <fullName evidence="1">Uncharacterized protein</fullName>
    </submittedName>
</protein>
<dbReference type="Gene3D" id="3.60.21.10">
    <property type="match status" value="1"/>
</dbReference>
<dbReference type="SUPFAM" id="SSF56300">
    <property type="entry name" value="Metallo-dependent phosphatases"/>
    <property type="match status" value="1"/>
</dbReference>
<proteinExistence type="predicted"/>
<evidence type="ECO:0000313" key="2">
    <source>
        <dbReference type="Proteomes" id="UP000192671"/>
    </source>
</evidence>
<evidence type="ECO:0000313" key="1">
    <source>
        <dbReference type="EMBL" id="ORI10779.1"/>
    </source>
</evidence>
<dbReference type="EMBL" id="LVWL01000001">
    <property type="protein sequence ID" value="ORI10779.1"/>
    <property type="molecule type" value="Genomic_DNA"/>
</dbReference>
<comment type="caution">
    <text evidence="1">The sequence shown here is derived from an EMBL/GenBank/DDBJ whole genome shotgun (WGS) entry which is preliminary data.</text>
</comment>